<proteinExistence type="predicted"/>
<dbReference type="Proteomes" id="UP000324222">
    <property type="component" value="Unassembled WGS sequence"/>
</dbReference>
<keyword evidence="2" id="KW-1185">Reference proteome</keyword>
<dbReference type="AlphaFoldDB" id="A0A5B7F2Z5"/>
<sequence length="61" mass="6848">MEKACGGHQTLMMGITLIQDQRGPTNTCPTSQYHPTIIVYPTRLSRLIITLYKGRPMLTSL</sequence>
<name>A0A5B7F2Z5_PORTR</name>
<protein>
    <submittedName>
        <fullName evidence="1">Uncharacterized protein</fullName>
    </submittedName>
</protein>
<comment type="caution">
    <text evidence="1">The sequence shown here is derived from an EMBL/GenBank/DDBJ whole genome shotgun (WGS) entry which is preliminary data.</text>
</comment>
<gene>
    <name evidence="1" type="ORF">E2C01_033263</name>
</gene>
<accession>A0A5B7F2Z5</accession>
<organism evidence="1 2">
    <name type="scientific">Portunus trituberculatus</name>
    <name type="common">Swimming crab</name>
    <name type="synonym">Neptunus trituberculatus</name>
    <dbReference type="NCBI Taxonomy" id="210409"/>
    <lineage>
        <taxon>Eukaryota</taxon>
        <taxon>Metazoa</taxon>
        <taxon>Ecdysozoa</taxon>
        <taxon>Arthropoda</taxon>
        <taxon>Crustacea</taxon>
        <taxon>Multicrustacea</taxon>
        <taxon>Malacostraca</taxon>
        <taxon>Eumalacostraca</taxon>
        <taxon>Eucarida</taxon>
        <taxon>Decapoda</taxon>
        <taxon>Pleocyemata</taxon>
        <taxon>Brachyura</taxon>
        <taxon>Eubrachyura</taxon>
        <taxon>Portunoidea</taxon>
        <taxon>Portunidae</taxon>
        <taxon>Portuninae</taxon>
        <taxon>Portunus</taxon>
    </lineage>
</organism>
<evidence type="ECO:0000313" key="1">
    <source>
        <dbReference type="EMBL" id="MPC39716.1"/>
    </source>
</evidence>
<evidence type="ECO:0000313" key="2">
    <source>
        <dbReference type="Proteomes" id="UP000324222"/>
    </source>
</evidence>
<reference evidence="1 2" key="1">
    <citation type="submission" date="2019-05" db="EMBL/GenBank/DDBJ databases">
        <title>Another draft genome of Portunus trituberculatus and its Hox gene families provides insights of decapod evolution.</title>
        <authorList>
            <person name="Jeong J.-H."/>
            <person name="Song I."/>
            <person name="Kim S."/>
            <person name="Choi T."/>
            <person name="Kim D."/>
            <person name="Ryu S."/>
            <person name="Kim W."/>
        </authorList>
    </citation>
    <scope>NUCLEOTIDE SEQUENCE [LARGE SCALE GENOMIC DNA]</scope>
    <source>
        <tissue evidence="1">Muscle</tissue>
    </source>
</reference>
<dbReference type="EMBL" id="VSRR010004450">
    <property type="protein sequence ID" value="MPC39716.1"/>
    <property type="molecule type" value="Genomic_DNA"/>
</dbReference>